<evidence type="ECO:0000313" key="16">
    <source>
        <dbReference type="EMBL" id="XDJ61476.1"/>
    </source>
</evidence>
<evidence type="ECO:0000256" key="2">
    <source>
        <dbReference type="ARBA" id="ARBA00022448"/>
    </source>
</evidence>
<dbReference type="Pfam" id="PF00528">
    <property type="entry name" value="BPD_transp_1"/>
    <property type="match status" value="1"/>
</dbReference>
<name>A0AB39FKG9_9BURK</name>
<evidence type="ECO:0000313" key="19">
    <source>
        <dbReference type="EMBL" id="XDJ68350.1"/>
    </source>
</evidence>
<evidence type="ECO:0000313" key="9">
    <source>
        <dbReference type="EMBL" id="XDJ41197.1"/>
    </source>
</evidence>
<keyword evidence="3" id="KW-1003">Cell membrane</keyword>
<dbReference type="CDD" id="cd06261">
    <property type="entry name" value="TM_PBP2"/>
    <property type="match status" value="1"/>
</dbReference>
<evidence type="ECO:0000256" key="7">
    <source>
        <dbReference type="RuleBase" id="RU363032"/>
    </source>
</evidence>
<evidence type="ECO:0000256" key="1">
    <source>
        <dbReference type="ARBA" id="ARBA00004651"/>
    </source>
</evidence>
<evidence type="ECO:0000313" key="22">
    <source>
        <dbReference type="EMBL" id="XDJ78210.1"/>
    </source>
</evidence>
<dbReference type="EMBL" id="CP158264">
    <property type="protein sequence ID" value="XDJ75190.1"/>
    <property type="molecule type" value="Genomic_DNA"/>
</dbReference>
<evidence type="ECO:0000313" key="13">
    <source>
        <dbReference type="EMBL" id="XDJ52536.1"/>
    </source>
</evidence>
<dbReference type="GO" id="GO:0005886">
    <property type="term" value="C:plasma membrane"/>
    <property type="evidence" value="ECO:0007669"/>
    <property type="project" value="UniProtKB-SubCell"/>
</dbReference>
<keyword evidence="5 7" id="KW-1133">Transmembrane helix</keyword>
<evidence type="ECO:0000313" key="15">
    <source>
        <dbReference type="EMBL" id="XDJ57809.1"/>
    </source>
</evidence>
<dbReference type="EMBL" id="CP158256">
    <property type="protein sequence ID" value="XDJ52536.1"/>
    <property type="molecule type" value="Genomic_DNA"/>
</dbReference>
<evidence type="ECO:0000313" key="20">
    <source>
        <dbReference type="EMBL" id="XDJ72906.1"/>
    </source>
</evidence>
<evidence type="ECO:0000313" key="30">
    <source>
        <dbReference type="EMBL" id="XDJ99460.1"/>
    </source>
</evidence>
<dbReference type="GeneID" id="93068096"/>
<keyword evidence="6 7" id="KW-0472">Membrane</keyword>
<feature type="domain" description="ABC transmembrane type-1" evidence="8">
    <location>
        <begin position="67"/>
        <end position="247"/>
    </location>
</feature>
<dbReference type="Gene3D" id="1.10.3720.10">
    <property type="entry name" value="MetI-like"/>
    <property type="match status" value="1"/>
</dbReference>
<evidence type="ECO:0000259" key="8">
    <source>
        <dbReference type="PROSITE" id="PS50928"/>
    </source>
</evidence>
<dbReference type="SUPFAM" id="SSF161098">
    <property type="entry name" value="MetI-like"/>
    <property type="match status" value="1"/>
</dbReference>
<dbReference type="EMBL" id="CP158273">
    <property type="protein sequence ID" value="XDJ96812.1"/>
    <property type="molecule type" value="Genomic_DNA"/>
</dbReference>
<dbReference type="EMBL" id="CP158267">
    <property type="protein sequence ID" value="XDJ79378.1"/>
    <property type="molecule type" value="Genomic_DNA"/>
</dbReference>
<feature type="transmembrane region" description="Helical" evidence="7">
    <location>
        <begin position="224"/>
        <end position="243"/>
    </location>
</feature>
<evidence type="ECO:0000313" key="17">
    <source>
        <dbReference type="EMBL" id="XDJ63906.1"/>
    </source>
</evidence>
<dbReference type="EMBL" id="CP158261">
    <property type="protein sequence ID" value="XDJ67031.1"/>
    <property type="molecule type" value="Genomic_DNA"/>
</dbReference>
<dbReference type="EMBL" id="CP158259">
    <property type="protein sequence ID" value="XDJ61476.1"/>
    <property type="molecule type" value="Genomic_DNA"/>
</dbReference>
<dbReference type="GO" id="GO:0010438">
    <property type="term" value="P:cellular response to sulfur starvation"/>
    <property type="evidence" value="ECO:0007669"/>
    <property type="project" value="TreeGrafter"/>
</dbReference>
<dbReference type="RefSeq" id="WP_368639210.1">
    <property type="nucleotide sequence ID" value="NZ_CP158252.1"/>
</dbReference>
<keyword evidence="4 7" id="KW-0812">Transmembrane</keyword>
<evidence type="ECO:0000313" key="10">
    <source>
        <dbReference type="EMBL" id="XDJ45689.1"/>
    </source>
</evidence>
<dbReference type="EMBL" id="CP158258">
    <property type="protein sequence ID" value="XDJ57809.1"/>
    <property type="molecule type" value="Genomic_DNA"/>
</dbReference>
<evidence type="ECO:0000256" key="3">
    <source>
        <dbReference type="ARBA" id="ARBA00022475"/>
    </source>
</evidence>
<dbReference type="InterPro" id="IPR035906">
    <property type="entry name" value="MetI-like_sf"/>
</dbReference>
<dbReference type="EMBL" id="CP158270">
    <property type="protein sequence ID" value="XDJ89876.1"/>
    <property type="molecule type" value="Genomic_DNA"/>
</dbReference>
<protein>
    <submittedName>
        <fullName evidence="23">ABC transporter permease</fullName>
    </submittedName>
</protein>
<dbReference type="EMBL" id="CP158265">
    <property type="protein sequence ID" value="XDJ78210.1"/>
    <property type="molecule type" value="Genomic_DNA"/>
</dbReference>
<dbReference type="EMBL" id="CP158254">
    <property type="protein sequence ID" value="XDJ46370.1"/>
    <property type="molecule type" value="Genomic_DNA"/>
</dbReference>
<dbReference type="EMBL" id="CP158252">
    <property type="protein sequence ID" value="XDJ41197.1"/>
    <property type="molecule type" value="Genomic_DNA"/>
</dbReference>
<dbReference type="EMBL" id="CP158260">
    <property type="protein sequence ID" value="XDJ63906.1"/>
    <property type="molecule type" value="Genomic_DNA"/>
</dbReference>
<dbReference type="EMBL" id="CP158268">
    <property type="protein sequence ID" value="XDJ85438.1"/>
    <property type="molecule type" value="Genomic_DNA"/>
</dbReference>
<dbReference type="KEGG" id="cgin:ABRZ00_11140"/>
<evidence type="ECO:0000313" key="25">
    <source>
        <dbReference type="EMBL" id="XDJ85438.1"/>
    </source>
</evidence>
<dbReference type="EMBL" id="CP158266">
    <property type="protein sequence ID" value="XDJ83016.1"/>
    <property type="molecule type" value="Genomic_DNA"/>
</dbReference>
<evidence type="ECO:0000256" key="5">
    <source>
        <dbReference type="ARBA" id="ARBA00022989"/>
    </source>
</evidence>
<dbReference type="EMBL" id="CP158262">
    <property type="protein sequence ID" value="XDJ68350.1"/>
    <property type="molecule type" value="Genomic_DNA"/>
</dbReference>
<dbReference type="FunFam" id="1.10.3720.10:FF:000003">
    <property type="entry name" value="Aliphatic sulfonate ABC transporter permease"/>
    <property type="match status" value="1"/>
</dbReference>
<dbReference type="PANTHER" id="PTHR30151">
    <property type="entry name" value="ALKANE SULFONATE ABC TRANSPORTER-RELATED, MEMBRANE SUBUNIT"/>
    <property type="match status" value="1"/>
</dbReference>
<evidence type="ECO:0000313" key="23">
    <source>
        <dbReference type="EMBL" id="XDJ79378.1"/>
    </source>
</evidence>
<evidence type="ECO:0000313" key="12">
    <source>
        <dbReference type="EMBL" id="XDJ50296.1"/>
    </source>
</evidence>
<evidence type="ECO:0000256" key="6">
    <source>
        <dbReference type="ARBA" id="ARBA00023136"/>
    </source>
</evidence>
<evidence type="ECO:0000313" key="27">
    <source>
        <dbReference type="EMBL" id="XDJ89876.1"/>
    </source>
</evidence>
<evidence type="ECO:0000256" key="4">
    <source>
        <dbReference type="ARBA" id="ARBA00022692"/>
    </source>
</evidence>
<evidence type="ECO:0000313" key="21">
    <source>
        <dbReference type="EMBL" id="XDJ75190.1"/>
    </source>
</evidence>
<dbReference type="EMBL" id="CP158253">
    <property type="protein sequence ID" value="XDJ45689.1"/>
    <property type="molecule type" value="Genomic_DNA"/>
</dbReference>
<feature type="transmembrane region" description="Helical" evidence="7">
    <location>
        <begin position="106"/>
        <end position="126"/>
    </location>
</feature>
<dbReference type="AlphaFoldDB" id="A0AB39FKG9"/>
<comment type="similarity">
    <text evidence="7">Belongs to the binding-protein-dependent transport system permease family.</text>
</comment>
<dbReference type="EMBL" id="CP158263">
    <property type="protein sequence ID" value="XDJ72906.1"/>
    <property type="molecule type" value="Genomic_DNA"/>
</dbReference>
<feature type="transmembrane region" description="Helical" evidence="7">
    <location>
        <begin position="132"/>
        <end position="152"/>
    </location>
</feature>
<keyword evidence="2 7" id="KW-0813">Transport</keyword>
<dbReference type="EMBL" id="CP158269">
    <property type="protein sequence ID" value="XDJ88503.1"/>
    <property type="molecule type" value="Genomic_DNA"/>
</dbReference>
<accession>A0AB39FKG9</accession>
<organism evidence="23">
    <name type="scientific">Castellaniella ginsengisoli</name>
    <dbReference type="NCBI Taxonomy" id="546114"/>
    <lineage>
        <taxon>Bacteria</taxon>
        <taxon>Pseudomonadati</taxon>
        <taxon>Pseudomonadota</taxon>
        <taxon>Betaproteobacteria</taxon>
        <taxon>Burkholderiales</taxon>
        <taxon>Alcaligenaceae</taxon>
        <taxon>Castellaniella</taxon>
    </lineage>
</organism>
<feature type="transmembrane region" description="Helical" evidence="7">
    <location>
        <begin position="173"/>
        <end position="201"/>
    </location>
</feature>
<dbReference type="EMBL" id="CP158271">
    <property type="protein sequence ID" value="XDJ93109.1"/>
    <property type="molecule type" value="Genomic_DNA"/>
</dbReference>
<evidence type="ECO:0000313" key="14">
    <source>
        <dbReference type="EMBL" id="XDJ55088.1"/>
    </source>
</evidence>
<feature type="transmembrane region" description="Helical" evidence="7">
    <location>
        <begin position="74"/>
        <end position="94"/>
    </location>
</feature>
<evidence type="ECO:0000313" key="11">
    <source>
        <dbReference type="EMBL" id="XDJ46370.1"/>
    </source>
</evidence>
<comment type="subcellular location">
    <subcellularLocation>
        <location evidence="1 7">Cell membrane</location>
        <topology evidence="1 7">Multi-pass membrane protein</topology>
    </subcellularLocation>
</comment>
<dbReference type="PROSITE" id="PS50928">
    <property type="entry name" value="ABC_TM1"/>
    <property type="match status" value="1"/>
</dbReference>
<dbReference type="InterPro" id="IPR000515">
    <property type="entry name" value="MetI-like"/>
</dbReference>
<evidence type="ECO:0000313" key="26">
    <source>
        <dbReference type="EMBL" id="XDJ88503.1"/>
    </source>
</evidence>
<proteinExistence type="inferred from homology"/>
<dbReference type="GO" id="GO:0042918">
    <property type="term" value="P:alkanesulfonate transmembrane transport"/>
    <property type="evidence" value="ECO:0007669"/>
    <property type="project" value="UniProtKB-ARBA"/>
</dbReference>
<dbReference type="EMBL" id="CP158257">
    <property type="protein sequence ID" value="XDJ55088.1"/>
    <property type="molecule type" value="Genomic_DNA"/>
</dbReference>
<evidence type="ECO:0000313" key="29">
    <source>
        <dbReference type="EMBL" id="XDJ96812.1"/>
    </source>
</evidence>
<dbReference type="EMBL" id="CP158272">
    <property type="protein sequence ID" value="XDJ99460.1"/>
    <property type="molecule type" value="Genomic_DNA"/>
</dbReference>
<dbReference type="PANTHER" id="PTHR30151:SF25">
    <property type="entry name" value="TAURINE TRANSPORT SYSTEM PERMEASE PROTEIN TAUC"/>
    <property type="match status" value="1"/>
</dbReference>
<evidence type="ECO:0000313" key="28">
    <source>
        <dbReference type="EMBL" id="XDJ93109.1"/>
    </source>
</evidence>
<sequence>MKTRTAPLPAHRRLALSLGGLLALLLLWAAGIGMMGEETAMAALFSPLKALPSLAHLVLDNQLTVHTLVSLRRVAVGLFWALVFGIPLGLAIGASQKLELATSGAFQFLRMVSPLSWMPVAVMLFGIGDAPIYFLLSFAAVWPIILNTSAGVRQLDPRWLMLARSLSATRREILWKIVIPGSLGHMLTGLRLAIGIVWIILVPCEMLGVSSGLGYFILDTRDRLAYSELMAVIVLIGALGFLLDATAQRLHRRWGRGR</sequence>
<dbReference type="EMBL" id="CP158255">
    <property type="protein sequence ID" value="XDJ50296.1"/>
    <property type="molecule type" value="Genomic_DNA"/>
</dbReference>
<gene>
    <name evidence="15" type="ORF">ABRY90_11145</name>
    <name evidence="18" type="ORF">ABRY91_03080</name>
    <name evidence="16" type="ORF">ABRY92_02305</name>
    <name evidence="19" type="ORF">ABRY94_09595</name>
    <name evidence="28" type="ORF">ABRY95_12150</name>
    <name evidence="24" type="ORF">ABRY96_01970</name>
    <name evidence="21" type="ORF">ABRY97_03280</name>
    <name evidence="26" type="ORF">ABRY98_02750</name>
    <name evidence="9" type="ORF">ABRY99_09555</name>
    <name evidence="14" type="ORF">ABRZ00_11140</name>
    <name evidence="13" type="ORF">ABRZ01_11460</name>
    <name evidence="10" type="ORF">ABRZ02_05225</name>
    <name evidence="17" type="ORF">ABRZ03_00710</name>
    <name evidence="11" type="ORF">ABRZ04_08405</name>
    <name evidence="29" type="ORF">ABRZ05_03635</name>
    <name evidence="20" type="ORF">ABRZ06_05340</name>
    <name evidence="23" type="ORF">ABRZ07_10800</name>
    <name evidence="25" type="ORF">ABRZ08_00855</name>
    <name evidence="12" type="ORF">ABRZ09_00055</name>
    <name evidence="22" type="ORF">ABRZ10_05300</name>
    <name evidence="30" type="ORF">ABRZ11_03295</name>
    <name evidence="27" type="ORF">ABRZ12_09385</name>
</gene>
<reference evidence="23" key="1">
    <citation type="submission" date="2024-05" db="EMBL/GenBank/DDBJ databases">
        <authorList>
            <person name="Luo Y.-C."/>
            <person name="Nicholds J."/>
            <person name="Mortimer T."/>
            <person name="Maboni G."/>
        </authorList>
    </citation>
    <scope>NUCLEOTIDE SEQUENCE</scope>
    <source>
        <strain evidence="29">124370</strain>
        <strain evidence="30">124566</strain>
        <strain evidence="28">124953</strain>
        <strain evidence="27">130308</strain>
        <strain evidence="26">130416</strain>
        <strain evidence="25">140124</strain>
        <strain evidence="23">141555</strain>
        <strain evidence="24">143751</strain>
        <strain evidence="22">143769</strain>
        <strain evidence="21">143811</strain>
        <strain evidence="20">143936</strain>
        <strain evidence="19">144863</strain>
        <strain evidence="18">145849</strain>
        <strain evidence="17">145850</strain>
        <strain evidence="16">145852</strain>
        <strain evidence="15">148131</strain>
        <strain evidence="14">150221</strain>
        <strain evidence="13">150964</strain>
        <strain evidence="12">151108</strain>
        <strain evidence="11">151836</strain>
        <strain evidence="10">153271</strain>
        <strain evidence="9">153920</strain>
    </source>
</reference>
<evidence type="ECO:0000313" key="24">
    <source>
        <dbReference type="EMBL" id="XDJ83016.1"/>
    </source>
</evidence>
<evidence type="ECO:0000313" key="18">
    <source>
        <dbReference type="EMBL" id="XDJ67031.1"/>
    </source>
</evidence>